<feature type="domain" description="KANL3/Tex30 alpha/beta hydrolase-like" evidence="1">
    <location>
        <begin position="40"/>
        <end position="230"/>
    </location>
</feature>
<protein>
    <recommendedName>
        <fullName evidence="1">KANL3/Tex30 alpha/beta hydrolase-like domain-containing protein</fullName>
    </recommendedName>
</protein>
<name>A0AAQ1HQK5_9PSED</name>
<evidence type="ECO:0000313" key="2">
    <source>
        <dbReference type="EMBL" id="SFD20558.1"/>
    </source>
</evidence>
<organism evidence="2 3">
    <name type="scientific">Pseudomonas citronellolis</name>
    <dbReference type="NCBI Taxonomy" id="53408"/>
    <lineage>
        <taxon>Bacteria</taxon>
        <taxon>Pseudomonadati</taxon>
        <taxon>Pseudomonadota</taxon>
        <taxon>Gammaproteobacteria</taxon>
        <taxon>Pseudomonadales</taxon>
        <taxon>Pseudomonadaceae</taxon>
        <taxon>Pseudomonas</taxon>
    </lineage>
</organism>
<dbReference type="Pfam" id="PF20408">
    <property type="entry name" value="Abhydrolase_11"/>
    <property type="match status" value="1"/>
</dbReference>
<evidence type="ECO:0000259" key="1">
    <source>
        <dbReference type="Pfam" id="PF20408"/>
    </source>
</evidence>
<gene>
    <name evidence="2" type="ORF">SAMN05216577_119100</name>
</gene>
<sequence>MDKPRKPNIDFDQSPPAAGPAGECGALSLLWNRPVGALSATLVLAHGAGAPMDSPFMDEMARRLAARGVAVARFEFPYMAARREDGRRRPPNPQKQLLECWRQVFEQVRGQVQGPLAIGGKSMGGRMASLLADELGADALVCLGYPFYAVGKPEKPRVAHLAELRTPTLIVQGERDALGDRADVAEYVLSPAIRVEWLAAADHDLKPLKASGLTHEQHLESAAEVVAGFLEGLS</sequence>
<dbReference type="AlphaFoldDB" id="A0AAQ1HQK5"/>
<dbReference type="SUPFAM" id="SSF53474">
    <property type="entry name" value="alpha/beta-Hydrolases"/>
    <property type="match status" value="1"/>
</dbReference>
<keyword evidence="3" id="KW-1185">Reference proteome</keyword>
<dbReference type="RefSeq" id="WP_342590299.1">
    <property type="nucleotide sequence ID" value="NZ_FOLS01000019.1"/>
</dbReference>
<evidence type="ECO:0000313" key="3">
    <source>
        <dbReference type="Proteomes" id="UP000183385"/>
    </source>
</evidence>
<comment type="caution">
    <text evidence="2">The sequence shown here is derived from an EMBL/GenBank/DDBJ whole genome shotgun (WGS) entry which is preliminary data.</text>
</comment>
<reference evidence="2 3" key="1">
    <citation type="submission" date="2016-10" db="EMBL/GenBank/DDBJ databases">
        <authorList>
            <person name="Varghese N."/>
            <person name="Submissions S."/>
        </authorList>
    </citation>
    <scope>NUCLEOTIDE SEQUENCE [LARGE SCALE GENOMIC DNA]</scope>
    <source>
        <strain evidence="2 3">LMG 18378</strain>
    </source>
</reference>
<dbReference type="InterPro" id="IPR026555">
    <property type="entry name" value="NSL3/Tex30"/>
</dbReference>
<proteinExistence type="predicted"/>
<dbReference type="PANTHER" id="PTHR13136">
    <property type="entry name" value="TESTIS DEVELOPMENT PROTEIN PRTD"/>
    <property type="match status" value="1"/>
</dbReference>
<dbReference type="InterPro" id="IPR029058">
    <property type="entry name" value="AB_hydrolase_fold"/>
</dbReference>
<accession>A0AAQ1HQK5</accession>
<dbReference type="Gene3D" id="3.40.50.1820">
    <property type="entry name" value="alpha/beta hydrolase"/>
    <property type="match status" value="1"/>
</dbReference>
<dbReference type="Proteomes" id="UP000183385">
    <property type="component" value="Unassembled WGS sequence"/>
</dbReference>
<dbReference type="InterPro" id="IPR046879">
    <property type="entry name" value="KANL3/Tex30_Abhydrolase"/>
</dbReference>
<dbReference type="PANTHER" id="PTHR13136:SF11">
    <property type="entry name" value="TESTIS-EXPRESSED PROTEIN 30"/>
    <property type="match status" value="1"/>
</dbReference>
<dbReference type="EMBL" id="FOLS01000019">
    <property type="protein sequence ID" value="SFD20558.1"/>
    <property type="molecule type" value="Genomic_DNA"/>
</dbReference>